<dbReference type="InterPro" id="IPR003591">
    <property type="entry name" value="Leu-rich_rpt_typical-subtyp"/>
</dbReference>
<dbReference type="PANTHER" id="PTHR24373">
    <property type="entry name" value="SLIT RELATED LEUCINE-RICH REPEAT NEURONAL PROTEIN"/>
    <property type="match status" value="1"/>
</dbReference>
<evidence type="ECO:0000256" key="2">
    <source>
        <dbReference type="ARBA" id="ARBA00022729"/>
    </source>
</evidence>
<protein>
    <recommendedName>
        <fullName evidence="7">LRRNT domain-containing protein</fullName>
    </recommendedName>
</protein>
<dbReference type="Pfam" id="PF13855">
    <property type="entry name" value="LRR_8"/>
    <property type="match status" value="2"/>
</dbReference>
<dbReference type="EMBL" id="JAHRIQ010109437">
    <property type="protein sequence ID" value="MEQ2257199.1"/>
    <property type="molecule type" value="Genomic_DNA"/>
</dbReference>
<dbReference type="SUPFAM" id="SSF52058">
    <property type="entry name" value="L domain-like"/>
    <property type="match status" value="1"/>
</dbReference>
<dbReference type="SMART" id="SM00369">
    <property type="entry name" value="LRR_TYP"/>
    <property type="match status" value="7"/>
</dbReference>
<dbReference type="InterPro" id="IPR050328">
    <property type="entry name" value="Dev_Immune_Receptor"/>
</dbReference>
<evidence type="ECO:0000313" key="6">
    <source>
        <dbReference type="Proteomes" id="UP001482620"/>
    </source>
</evidence>
<comment type="caution">
    <text evidence="5">The sequence shown here is derived from an EMBL/GenBank/DDBJ whole genome shotgun (WGS) entry which is preliminary data.</text>
</comment>
<feature type="chain" id="PRO_5046710440" description="LRRNT domain-containing protein" evidence="4">
    <location>
        <begin position="26"/>
        <end position="277"/>
    </location>
</feature>
<keyword evidence="3" id="KW-0677">Repeat</keyword>
<name>A0ABV0VJB0_9TELE</name>
<evidence type="ECO:0008006" key="7">
    <source>
        <dbReference type="Google" id="ProtNLM"/>
    </source>
</evidence>
<dbReference type="Proteomes" id="UP001482620">
    <property type="component" value="Unassembled WGS sequence"/>
</dbReference>
<dbReference type="PANTHER" id="PTHR24373:SF275">
    <property type="entry name" value="TIR DOMAIN-CONTAINING PROTEIN"/>
    <property type="match status" value="1"/>
</dbReference>
<keyword evidence="2 4" id="KW-0732">Signal</keyword>
<keyword evidence="1" id="KW-0433">Leucine-rich repeat</keyword>
<reference evidence="5 6" key="1">
    <citation type="submission" date="2021-06" db="EMBL/GenBank/DDBJ databases">
        <authorList>
            <person name="Palmer J.M."/>
        </authorList>
    </citation>
    <scope>NUCLEOTIDE SEQUENCE [LARGE SCALE GENOMIC DNA]</scope>
    <source>
        <strain evidence="6">if_2019</strain>
        <tissue evidence="5">Muscle</tissue>
    </source>
</reference>
<dbReference type="InterPro" id="IPR032675">
    <property type="entry name" value="LRR_dom_sf"/>
</dbReference>
<evidence type="ECO:0000256" key="3">
    <source>
        <dbReference type="ARBA" id="ARBA00022737"/>
    </source>
</evidence>
<accession>A0ABV0VJB0</accession>
<organism evidence="5 6">
    <name type="scientific">Ilyodon furcidens</name>
    <name type="common">goldbreast splitfin</name>
    <dbReference type="NCBI Taxonomy" id="33524"/>
    <lineage>
        <taxon>Eukaryota</taxon>
        <taxon>Metazoa</taxon>
        <taxon>Chordata</taxon>
        <taxon>Craniata</taxon>
        <taxon>Vertebrata</taxon>
        <taxon>Euteleostomi</taxon>
        <taxon>Actinopterygii</taxon>
        <taxon>Neopterygii</taxon>
        <taxon>Teleostei</taxon>
        <taxon>Neoteleostei</taxon>
        <taxon>Acanthomorphata</taxon>
        <taxon>Ovalentaria</taxon>
        <taxon>Atherinomorphae</taxon>
        <taxon>Cyprinodontiformes</taxon>
        <taxon>Goodeidae</taxon>
        <taxon>Ilyodon</taxon>
    </lineage>
</organism>
<proteinExistence type="predicted"/>
<feature type="signal peptide" evidence="4">
    <location>
        <begin position="1"/>
        <end position="25"/>
    </location>
</feature>
<sequence>MAEGWPLPPALVVLLLSMSAWVTDSCPAACSCPKGQDEVHIMDCNKKKLSAAPLDAPDGITQVTLNHNQLTLFPFLGNVSSNITSLLLVHNRISELLMHQLQPYVSLETLDLTSNSISELRVGSFPSMQLKYLNLSNNRISLLEPGCFENISSSLLVLRLNRNRLVALPSKVFKLPNLQLLEMKRNKIKIVDSLTFKGLESLKSLKMQRNGITKLMDGAFFGLNNIEELELEHNNLTEVNKVWLYGLRMLRILQISHNAIGIIRPDAWEFCQKLEEL</sequence>
<gene>
    <name evidence="5" type="ORF">ILYODFUR_032200</name>
</gene>
<evidence type="ECO:0000256" key="1">
    <source>
        <dbReference type="ARBA" id="ARBA00022614"/>
    </source>
</evidence>
<dbReference type="PROSITE" id="PS51450">
    <property type="entry name" value="LRR"/>
    <property type="match status" value="2"/>
</dbReference>
<dbReference type="Gene3D" id="3.80.10.10">
    <property type="entry name" value="Ribonuclease Inhibitor"/>
    <property type="match status" value="1"/>
</dbReference>
<dbReference type="InterPro" id="IPR001611">
    <property type="entry name" value="Leu-rich_rpt"/>
</dbReference>
<evidence type="ECO:0000313" key="5">
    <source>
        <dbReference type="EMBL" id="MEQ2257199.1"/>
    </source>
</evidence>
<keyword evidence="6" id="KW-1185">Reference proteome</keyword>
<evidence type="ECO:0000256" key="4">
    <source>
        <dbReference type="SAM" id="SignalP"/>
    </source>
</evidence>